<feature type="transmembrane region" description="Helical" evidence="1">
    <location>
        <begin position="36"/>
        <end position="60"/>
    </location>
</feature>
<keyword evidence="1" id="KW-0812">Transmembrane</keyword>
<evidence type="ECO:0000313" key="3">
    <source>
        <dbReference type="Proteomes" id="UP001451571"/>
    </source>
</evidence>
<dbReference type="InterPro" id="IPR010718">
    <property type="entry name" value="DUF1294"/>
</dbReference>
<keyword evidence="1" id="KW-1133">Transmembrane helix</keyword>
<accession>A0ABZ3EV45</accession>
<evidence type="ECO:0000313" key="2">
    <source>
        <dbReference type="EMBL" id="XAH73201.1"/>
    </source>
</evidence>
<organism evidence="2 3">
    <name type="scientific">Kineothrix sedimenti</name>
    <dbReference type="NCBI Taxonomy" id="3123317"/>
    <lineage>
        <taxon>Bacteria</taxon>
        <taxon>Bacillati</taxon>
        <taxon>Bacillota</taxon>
        <taxon>Clostridia</taxon>
        <taxon>Lachnospirales</taxon>
        <taxon>Lachnospiraceae</taxon>
        <taxon>Kineothrix</taxon>
    </lineage>
</organism>
<dbReference type="EMBL" id="CP146256">
    <property type="protein sequence ID" value="XAH73201.1"/>
    <property type="molecule type" value="Genomic_DNA"/>
</dbReference>
<proteinExistence type="predicted"/>
<reference evidence="2 3" key="1">
    <citation type="submission" date="2024-02" db="EMBL/GenBank/DDBJ databases">
        <title>Bacterial strain from lacustrine sediment.</title>
        <authorList>
            <person name="Petit C."/>
            <person name="Fadhlaoui K."/>
        </authorList>
    </citation>
    <scope>NUCLEOTIDE SEQUENCE [LARGE SCALE GENOMIC DNA]</scope>
    <source>
        <strain evidence="2 3">IPX-CK</strain>
    </source>
</reference>
<evidence type="ECO:0000256" key="1">
    <source>
        <dbReference type="SAM" id="Phobius"/>
    </source>
</evidence>
<keyword evidence="3" id="KW-1185">Reference proteome</keyword>
<dbReference type="Pfam" id="PF06961">
    <property type="entry name" value="DUF1294"/>
    <property type="match status" value="1"/>
</dbReference>
<dbReference type="RefSeq" id="WP_342756808.1">
    <property type="nucleotide sequence ID" value="NZ_CP146256.1"/>
</dbReference>
<gene>
    <name evidence="2" type="ORF">V6984_17070</name>
</gene>
<dbReference type="InterPro" id="IPR012156">
    <property type="entry name" value="Cold_shock_CspA"/>
</dbReference>
<keyword evidence="1" id="KW-0472">Membrane</keyword>
<sequence>MDVITVLLVYFAAVNITGLCLMGLDKYKAKKQAWRIPESTLFIMAIIGGSIGCILGMYAFRHKTRHWYFVYGMPAILLLQIALILAILYSPVQIKIM</sequence>
<dbReference type="PIRSF" id="PIRSF002599">
    <property type="entry name" value="Cold_shock_A"/>
    <property type="match status" value="1"/>
</dbReference>
<dbReference type="Proteomes" id="UP001451571">
    <property type="component" value="Chromosome"/>
</dbReference>
<feature type="transmembrane region" description="Helical" evidence="1">
    <location>
        <begin position="66"/>
        <end position="89"/>
    </location>
</feature>
<feature type="transmembrane region" description="Helical" evidence="1">
    <location>
        <begin position="6"/>
        <end position="24"/>
    </location>
</feature>
<name>A0ABZ3EV45_9FIRM</name>
<protein>
    <submittedName>
        <fullName evidence="2">DUF1294 domain-containing protein</fullName>
    </submittedName>
</protein>